<accession>A0A0P0UXN6</accession>
<organism evidence="2 3">
    <name type="scientific">Oryza sativa subsp. japonica</name>
    <name type="common">Rice</name>
    <dbReference type="NCBI Taxonomy" id="39947"/>
    <lineage>
        <taxon>Eukaryota</taxon>
        <taxon>Viridiplantae</taxon>
        <taxon>Streptophyta</taxon>
        <taxon>Embryophyta</taxon>
        <taxon>Tracheophyta</taxon>
        <taxon>Spermatophyta</taxon>
        <taxon>Magnoliopsida</taxon>
        <taxon>Liliopsida</taxon>
        <taxon>Poales</taxon>
        <taxon>Poaceae</taxon>
        <taxon>BOP clade</taxon>
        <taxon>Oryzoideae</taxon>
        <taxon>Oryzeae</taxon>
        <taxon>Oryzinae</taxon>
        <taxon>Oryza</taxon>
        <taxon>Oryza sativa</taxon>
    </lineage>
</organism>
<sequence length="59" mass="7176">LESYIEALEEDPSFLQSYIPPPHPLHHHHHQHHNHHHQQSLLRCFPRYRTTRRSASLRV</sequence>
<feature type="region of interest" description="Disordered" evidence="1">
    <location>
        <begin position="19"/>
        <end position="41"/>
    </location>
</feature>
<dbReference type="KEGG" id="dosa:Os01g0107300"/>
<gene>
    <name evidence="2" type="ordered locus">Os01g0107300</name>
</gene>
<protein>
    <submittedName>
        <fullName evidence="2">Os01g0107300 protein</fullName>
    </submittedName>
</protein>
<evidence type="ECO:0000313" key="2">
    <source>
        <dbReference type="EMBL" id="BAH90852.1"/>
    </source>
</evidence>
<feature type="non-terminal residue" evidence="2">
    <location>
        <position position="1"/>
    </location>
</feature>
<reference evidence="3" key="2">
    <citation type="journal article" date="2008" name="Nucleic Acids Res.">
        <title>The rice annotation project database (RAP-DB): 2008 update.</title>
        <authorList>
            <consortium name="The rice annotation project (RAP)"/>
        </authorList>
    </citation>
    <scope>GENOME REANNOTATION</scope>
    <source>
        <strain evidence="3">cv. Nipponbare</strain>
    </source>
</reference>
<dbReference type="Proteomes" id="UP000000763">
    <property type="component" value="Chromosome 1"/>
</dbReference>
<feature type="compositionally biased region" description="Basic residues" evidence="1">
    <location>
        <begin position="24"/>
        <end position="38"/>
    </location>
</feature>
<evidence type="ECO:0000313" key="3">
    <source>
        <dbReference type="Proteomes" id="UP000000763"/>
    </source>
</evidence>
<name>A0A0P0UXN6_ORYSJ</name>
<dbReference type="AlphaFoldDB" id="A0A0P0UXN6"/>
<dbReference type="EMBL" id="AP008207">
    <property type="protein sequence ID" value="BAH90852.1"/>
    <property type="molecule type" value="Genomic_DNA"/>
</dbReference>
<proteinExistence type="predicted"/>
<evidence type="ECO:0000256" key="1">
    <source>
        <dbReference type="SAM" id="MobiDB-lite"/>
    </source>
</evidence>
<reference evidence="2 3" key="1">
    <citation type="journal article" date="2005" name="Nature">
        <title>The map-based sequence of the rice genome.</title>
        <authorList>
            <consortium name="International rice genome sequencing project (IRGSP)"/>
            <person name="Matsumoto T."/>
            <person name="Wu J."/>
            <person name="Kanamori H."/>
            <person name="Katayose Y."/>
            <person name="Fujisawa M."/>
            <person name="Namiki N."/>
            <person name="Mizuno H."/>
            <person name="Yamamoto K."/>
            <person name="Antonio B.A."/>
            <person name="Baba T."/>
            <person name="Sakata K."/>
            <person name="Nagamura Y."/>
            <person name="Aoki H."/>
            <person name="Arikawa K."/>
            <person name="Arita K."/>
            <person name="Bito T."/>
            <person name="Chiden Y."/>
            <person name="Fujitsuka N."/>
            <person name="Fukunaka R."/>
            <person name="Hamada M."/>
            <person name="Harada C."/>
            <person name="Hayashi A."/>
            <person name="Hijishita S."/>
            <person name="Honda M."/>
            <person name="Hosokawa S."/>
            <person name="Ichikawa Y."/>
            <person name="Idonuma A."/>
            <person name="Iijima M."/>
            <person name="Ikeda M."/>
            <person name="Ikeno M."/>
            <person name="Ito K."/>
            <person name="Ito S."/>
            <person name="Ito T."/>
            <person name="Ito Y."/>
            <person name="Ito Y."/>
            <person name="Iwabuchi A."/>
            <person name="Kamiya K."/>
            <person name="Karasawa W."/>
            <person name="Kurita K."/>
            <person name="Katagiri S."/>
            <person name="Kikuta A."/>
            <person name="Kobayashi H."/>
            <person name="Kobayashi N."/>
            <person name="Machita K."/>
            <person name="Maehara T."/>
            <person name="Masukawa M."/>
            <person name="Mizubayashi T."/>
            <person name="Mukai Y."/>
            <person name="Nagasaki H."/>
            <person name="Nagata Y."/>
            <person name="Naito S."/>
            <person name="Nakashima M."/>
            <person name="Nakama Y."/>
            <person name="Nakamichi Y."/>
            <person name="Nakamura M."/>
            <person name="Meguro A."/>
            <person name="Negishi M."/>
            <person name="Ohta I."/>
            <person name="Ohta T."/>
            <person name="Okamoto M."/>
            <person name="Ono N."/>
            <person name="Saji S."/>
            <person name="Sakaguchi M."/>
            <person name="Sakai K."/>
            <person name="Shibata M."/>
            <person name="Shimokawa T."/>
            <person name="Song J."/>
            <person name="Takazaki Y."/>
            <person name="Terasawa K."/>
            <person name="Tsugane M."/>
            <person name="Tsuji K."/>
            <person name="Ueda S."/>
            <person name="Waki K."/>
            <person name="Yamagata H."/>
            <person name="Yamamoto M."/>
            <person name="Yamamoto S."/>
            <person name="Yamane H."/>
            <person name="Yoshiki S."/>
            <person name="Yoshihara R."/>
            <person name="Yukawa K."/>
            <person name="Zhong H."/>
            <person name="Yano M."/>
            <person name="Yuan Q."/>
            <person name="Ouyang S."/>
            <person name="Liu J."/>
            <person name="Jones K.M."/>
            <person name="Gansberger K."/>
            <person name="Moffat K."/>
            <person name="Hill J."/>
            <person name="Bera J."/>
            <person name="Fadrosh D."/>
            <person name="Jin S."/>
            <person name="Johri S."/>
            <person name="Kim M."/>
            <person name="Overton L."/>
            <person name="Reardon M."/>
            <person name="Tsitrin T."/>
            <person name="Vuong H."/>
            <person name="Weaver B."/>
            <person name="Ciecko A."/>
            <person name="Tallon L."/>
            <person name="Jackson J."/>
            <person name="Pai G."/>
            <person name="Aken S.V."/>
            <person name="Utterback T."/>
            <person name="Reidmuller S."/>
            <person name="Feldblyum T."/>
            <person name="Hsiao J."/>
            <person name="Zismann V."/>
            <person name="Iobst S."/>
            <person name="de Vazeille A.R."/>
            <person name="Buell C.R."/>
            <person name="Ying K."/>
            <person name="Li Y."/>
            <person name="Lu T."/>
            <person name="Huang Y."/>
            <person name="Zhao Q."/>
            <person name="Feng Q."/>
            <person name="Zhang L."/>
            <person name="Zhu J."/>
            <person name="Weng Q."/>
            <person name="Mu J."/>
            <person name="Lu Y."/>
            <person name="Fan D."/>
            <person name="Liu Y."/>
            <person name="Guan J."/>
            <person name="Zhang Y."/>
            <person name="Yu S."/>
            <person name="Liu X."/>
            <person name="Zhang Y."/>
            <person name="Hong G."/>
            <person name="Han B."/>
            <person name="Choisne N."/>
            <person name="Demange N."/>
            <person name="Orjeda G."/>
            <person name="Samain S."/>
            <person name="Cattolico L."/>
            <person name="Pelletier E."/>
            <person name="Couloux A."/>
            <person name="Segurens B."/>
            <person name="Wincker P."/>
            <person name="D'Hont A."/>
            <person name="Scarpelli C."/>
            <person name="Weissenbach J."/>
            <person name="Salanoubat M."/>
            <person name="Quetier F."/>
            <person name="Yu Y."/>
            <person name="Kim H.R."/>
            <person name="Rambo T."/>
            <person name="Currie J."/>
            <person name="Collura K."/>
            <person name="Luo M."/>
            <person name="Yang T."/>
            <person name="Ammiraju J.S.S."/>
            <person name="Engler F."/>
            <person name="Soderlund C."/>
            <person name="Wing R.A."/>
            <person name="Palmer L.E."/>
            <person name="de la Bastide M."/>
            <person name="Spiegel L."/>
            <person name="Nascimento L."/>
            <person name="Zutavern T."/>
            <person name="O'Shaughnessy A."/>
            <person name="Dike S."/>
            <person name="Dedhia N."/>
            <person name="Preston R."/>
            <person name="Balija V."/>
            <person name="McCombie W.R."/>
            <person name="Chow T."/>
            <person name="Chen H."/>
            <person name="Chung M."/>
            <person name="Chen C."/>
            <person name="Shaw J."/>
            <person name="Wu H."/>
            <person name="Hsiao K."/>
            <person name="Chao Y."/>
            <person name="Chu M."/>
            <person name="Cheng C."/>
            <person name="Hour A."/>
            <person name="Lee P."/>
            <person name="Lin S."/>
            <person name="Lin Y."/>
            <person name="Liou J."/>
            <person name="Liu S."/>
            <person name="Hsing Y."/>
            <person name="Raghuvanshi S."/>
            <person name="Mohanty A."/>
            <person name="Bharti A.K."/>
            <person name="Gaur A."/>
            <person name="Gupta V."/>
            <person name="Kumar D."/>
            <person name="Ravi V."/>
            <person name="Vij S."/>
            <person name="Kapur A."/>
            <person name="Khurana P."/>
            <person name="Khurana P."/>
            <person name="Khurana J.P."/>
            <person name="Tyagi A.K."/>
            <person name="Gaikwad K."/>
            <person name="Singh A."/>
            <person name="Dalal V."/>
            <person name="Srivastava S."/>
            <person name="Dixit A."/>
            <person name="Pal A.K."/>
            <person name="Ghazi I.A."/>
            <person name="Yadav M."/>
            <person name="Pandit A."/>
            <person name="Bhargava A."/>
            <person name="Sureshbabu K."/>
            <person name="Batra K."/>
            <person name="Sharma T.R."/>
            <person name="Mohapatra T."/>
            <person name="Singh N.K."/>
            <person name="Messing J."/>
            <person name="Nelson A.B."/>
            <person name="Fuks G."/>
            <person name="Kavchok S."/>
            <person name="Keizer G."/>
            <person name="Linton E."/>
            <person name="Llaca V."/>
            <person name="Song R."/>
            <person name="Tanyolac B."/>
            <person name="Young S."/>
            <person name="Ho-Il K."/>
            <person name="Hahn J.H."/>
            <person name="Sangsakoo G."/>
            <person name="Vanavichit A."/>
            <person name="de Mattos Luiz.A.T."/>
            <person name="Zimmer P.D."/>
            <person name="Malone G."/>
            <person name="Dellagostin O."/>
            <person name="de Oliveira A.C."/>
            <person name="Bevan M."/>
            <person name="Bancroft I."/>
            <person name="Minx P."/>
            <person name="Cordum H."/>
            <person name="Wilson R."/>
            <person name="Cheng Z."/>
            <person name="Jin W."/>
            <person name="Jiang J."/>
            <person name="Leong S.A."/>
            <person name="Iwama H."/>
            <person name="Gojobori T."/>
            <person name="Itoh T."/>
            <person name="Niimura Y."/>
            <person name="Fujii Y."/>
            <person name="Habara T."/>
            <person name="Sakai H."/>
            <person name="Sato Y."/>
            <person name="Wilson G."/>
            <person name="Kumar K."/>
            <person name="McCouch S."/>
            <person name="Juretic N."/>
            <person name="Hoen D."/>
            <person name="Wright S."/>
            <person name="Bruskiewich R."/>
            <person name="Bureau T."/>
            <person name="Miyao A."/>
            <person name="Hirochika H."/>
            <person name="Nishikawa T."/>
            <person name="Kadowaki K."/>
            <person name="Sugiura M."/>
            <person name="Burr B."/>
            <person name="Sasaki T."/>
        </authorList>
    </citation>
    <scope>NUCLEOTIDE SEQUENCE [LARGE SCALE GENOMIC DNA]</scope>
    <source>
        <strain evidence="3">cv. Nipponbare</strain>
    </source>
</reference>
<dbReference type="Gramene" id="Os01t0107400-01">
    <property type="protein sequence ID" value="Os01t0107400-01"/>
    <property type="gene ID" value="Os01g0107400"/>
</dbReference>